<dbReference type="GO" id="GO:0016491">
    <property type="term" value="F:oxidoreductase activity"/>
    <property type="evidence" value="ECO:0007669"/>
    <property type="project" value="InterPro"/>
</dbReference>
<dbReference type="Proteomes" id="UP000003803">
    <property type="component" value="Unassembled WGS sequence"/>
</dbReference>
<evidence type="ECO:0000259" key="4">
    <source>
        <dbReference type="Pfam" id="PF07992"/>
    </source>
</evidence>
<dbReference type="HOGENOM" id="CLU_003291_4_4_9"/>
<dbReference type="RefSeq" id="WP_006874923.1">
    <property type="nucleotide sequence ID" value="NZ_DS544181.1"/>
</dbReference>
<keyword evidence="6" id="KW-1185">Reference proteome</keyword>
<sequence length="431" mass="46883">MVHYAIVGFGNAGYHAARAIRARDPQGEIHILSDQTFPPANPMLTTYYVKGALDWPGLFPYGSLEELSRSMKLHLHMGRRVRRVHPVQRELELAGGERIEYGQCLICTGASAFLPPAEGMDLANVCCVRAPQDARRLKNALETQRLRSILVVGASMVGIKVVELADQYGIACTLADGAPHLFALAAFQDTAERIERYLKSRGISLAFSAMLDKIVQSPKAPSGVLTAIMKDGRQLPADLIVVCIGARANMELVRGTPVVTGRGILVDRGMRTNVPGLYAAGDCCEGYELQSKEQRNIGLWANAGYQGRTAGANMAGADESFDYTILHNISHFMGIDFLGMGDIVHPQPGDRYRRWQRGTLYIQAMEGADGTLKGLNLLGGAAVSGIVKNHFMKRLSAENVQLDALSRCQLKNAGFPQNFIDYLGGMVYDGA</sequence>
<keyword evidence="2" id="KW-0285">Flavoprotein</keyword>
<dbReference type="eggNOG" id="COG1251">
    <property type="taxonomic scope" value="Bacteria"/>
</dbReference>
<dbReference type="PRINTS" id="PR00368">
    <property type="entry name" value="FADPNR"/>
</dbReference>
<dbReference type="GeneID" id="72464986"/>
<dbReference type="EMBL" id="ABGD02000012">
    <property type="protein sequence ID" value="EDS11736.1"/>
    <property type="molecule type" value="Genomic_DNA"/>
</dbReference>
<feature type="domain" description="FAD/NAD(P)-binding" evidence="4">
    <location>
        <begin position="3"/>
        <end position="307"/>
    </location>
</feature>
<dbReference type="InterPro" id="IPR023753">
    <property type="entry name" value="FAD/NAD-binding_dom"/>
</dbReference>
<gene>
    <name evidence="5" type="ORF">ANACOL_01627</name>
</gene>
<organism evidence="5 6">
    <name type="scientific">Anaerotruncus colihominis DSM 17241</name>
    <dbReference type="NCBI Taxonomy" id="445972"/>
    <lineage>
        <taxon>Bacteria</taxon>
        <taxon>Bacillati</taxon>
        <taxon>Bacillota</taxon>
        <taxon>Clostridia</taxon>
        <taxon>Eubacteriales</taxon>
        <taxon>Oscillospiraceae</taxon>
        <taxon>Anaerotruncus</taxon>
    </lineage>
</organism>
<dbReference type="PRINTS" id="PR00411">
    <property type="entry name" value="PNDRDTASEI"/>
</dbReference>
<evidence type="ECO:0000313" key="6">
    <source>
        <dbReference type="Proteomes" id="UP000003803"/>
    </source>
</evidence>
<reference evidence="5" key="1">
    <citation type="submission" date="2007-11" db="EMBL/GenBank/DDBJ databases">
        <authorList>
            <person name="Fulton L."/>
            <person name="Clifton S."/>
            <person name="Fulton B."/>
            <person name="Xu J."/>
            <person name="Minx P."/>
            <person name="Pepin K.H."/>
            <person name="Johnson M."/>
            <person name="Thiruvilangam P."/>
            <person name="Bhonagiri V."/>
            <person name="Nash W.E."/>
            <person name="Mardis E.R."/>
            <person name="Wilson R.K."/>
        </authorList>
    </citation>
    <scope>NUCLEOTIDE SEQUENCE [LARGE SCALE GENOMIC DNA]</scope>
    <source>
        <strain evidence="5">DSM 17241</strain>
    </source>
</reference>
<accession>B0PA58</accession>
<evidence type="ECO:0000256" key="1">
    <source>
        <dbReference type="ARBA" id="ARBA00001974"/>
    </source>
</evidence>
<comment type="caution">
    <text evidence="5">The sequence shown here is derived from an EMBL/GenBank/DDBJ whole genome shotgun (WGS) entry which is preliminary data.</text>
</comment>
<reference evidence="5" key="2">
    <citation type="submission" date="2013-09" db="EMBL/GenBank/DDBJ databases">
        <title>Draft genome sequence of Anaerotruncus colihominis(DSM 17241).</title>
        <authorList>
            <person name="Sudarsanam P."/>
            <person name="Ley R."/>
            <person name="Guruge J."/>
            <person name="Turnbaugh P.J."/>
            <person name="Mahowald M."/>
            <person name="Liep D."/>
            <person name="Gordon J."/>
        </authorList>
    </citation>
    <scope>NUCLEOTIDE SEQUENCE</scope>
    <source>
        <strain evidence="5">DSM 17241</strain>
    </source>
</reference>
<dbReference type="PANTHER" id="PTHR43429">
    <property type="entry name" value="PYRIDINE NUCLEOTIDE-DISULFIDE OXIDOREDUCTASE DOMAIN-CONTAINING"/>
    <property type="match status" value="1"/>
</dbReference>
<dbReference type="SUPFAM" id="SSF51905">
    <property type="entry name" value="FAD/NAD(P)-binding domain"/>
    <property type="match status" value="1"/>
</dbReference>
<dbReference type="Pfam" id="PF07992">
    <property type="entry name" value="Pyr_redox_2"/>
    <property type="match status" value="1"/>
</dbReference>
<comment type="cofactor">
    <cofactor evidence="1">
        <name>FAD</name>
        <dbReference type="ChEBI" id="CHEBI:57692"/>
    </cofactor>
</comment>
<dbReference type="Gene3D" id="3.50.50.60">
    <property type="entry name" value="FAD/NAD(P)-binding domain"/>
    <property type="match status" value="2"/>
</dbReference>
<dbReference type="InterPro" id="IPR036188">
    <property type="entry name" value="FAD/NAD-bd_sf"/>
</dbReference>
<name>B0PA58_9FIRM</name>
<keyword evidence="3" id="KW-0274">FAD</keyword>
<evidence type="ECO:0000313" key="5">
    <source>
        <dbReference type="EMBL" id="EDS11736.1"/>
    </source>
</evidence>
<dbReference type="InterPro" id="IPR050260">
    <property type="entry name" value="FAD-bd_OxRdtase"/>
</dbReference>
<dbReference type="STRING" id="169435.ERS852551_02673"/>
<dbReference type="PANTHER" id="PTHR43429:SF3">
    <property type="entry name" value="NITRITE REDUCTASE [NAD(P)H]"/>
    <property type="match status" value="1"/>
</dbReference>
<protein>
    <submittedName>
        <fullName evidence="5">Pyridine nucleotide-disulfide oxidoreductase</fullName>
    </submittedName>
</protein>
<dbReference type="AlphaFoldDB" id="B0PA58"/>
<proteinExistence type="predicted"/>
<evidence type="ECO:0000256" key="3">
    <source>
        <dbReference type="ARBA" id="ARBA00022827"/>
    </source>
</evidence>
<evidence type="ECO:0000256" key="2">
    <source>
        <dbReference type="ARBA" id="ARBA00022630"/>
    </source>
</evidence>